<name>A0ACA9R9C4_9GLOM</name>
<dbReference type="Proteomes" id="UP000789525">
    <property type="component" value="Unassembled WGS sequence"/>
</dbReference>
<sequence length="118" mass="13697">YLSLMEAFLQTVPVFISDDTLYDHRYFYIHNGSGFYTCRVAAQTMTKLLQNHDLDEFNDDQLPEGKESRTIKTRKADKEVEPSHLTRYVNISEVDPLLAHYLPDNVSKQNLNLDSTQI</sequence>
<comment type="caution">
    <text evidence="1">The sequence shown here is derived from an EMBL/GenBank/DDBJ whole genome shotgun (WGS) entry which is preliminary data.</text>
</comment>
<reference evidence="1" key="1">
    <citation type="submission" date="2021-06" db="EMBL/GenBank/DDBJ databases">
        <authorList>
            <person name="Kallberg Y."/>
            <person name="Tangrot J."/>
            <person name="Rosling A."/>
        </authorList>
    </citation>
    <scope>NUCLEOTIDE SEQUENCE</scope>
    <source>
        <strain evidence="1">CL356</strain>
    </source>
</reference>
<proteinExistence type="predicted"/>
<evidence type="ECO:0000313" key="2">
    <source>
        <dbReference type="Proteomes" id="UP000789525"/>
    </source>
</evidence>
<feature type="non-terminal residue" evidence="1">
    <location>
        <position position="1"/>
    </location>
</feature>
<dbReference type="EMBL" id="CAJVPT010073882">
    <property type="protein sequence ID" value="CAG8783491.1"/>
    <property type="molecule type" value="Genomic_DNA"/>
</dbReference>
<gene>
    <name evidence="1" type="ORF">ACOLOM_LOCUS14424</name>
</gene>
<protein>
    <submittedName>
        <fullName evidence="1">134_t:CDS:1</fullName>
    </submittedName>
</protein>
<evidence type="ECO:0000313" key="1">
    <source>
        <dbReference type="EMBL" id="CAG8783491.1"/>
    </source>
</evidence>
<accession>A0ACA9R9C4</accession>
<keyword evidence="2" id="KW-1185">Reference proteome</keyword>
<organism evidence="1 2">
    <name type="scientific">Acaulospora colombiana</name>
    <dbReference type="NCBI Taxonomy" id="27376"/>
    <lineage>
        <taxon>Eukaryota</taxon>
        <taxon>Fungi</taxon>
        <taxon>Fungi incertae sedis</taxon>
        <taxon>Mucoromycota</taxon>
        <taxon>Glomeromycotina</taxon>
        <taxon>Glomeromycetes</taxon>
        <taxon>Diversisporales</taxon>
        <taxon>Acaulosporaceae</taxon>
        <taxon>Acaulospora</taxon>
    </lineage>
</organism>